<evidence type="ECO:0000259" key="8">
    <source>
        <dbReference type="PROSITE" id="PS50111"/>
    </source>
</evidence>
<evidence type="ECO:0000256" key="3">
    <source>
        <dbReference type="ARBA" id="ARBA00023136"/>
    </source>
</evidence>
<dbReference type="CDD" id="cd06225">
    <property type="entry name" value="HAMP"/>
    <property type="match status" value="1"/>
</dbReference>
<evidence type="ECO:0000256" key="6">
    <source>
        <dbReference type="PROSITE-ProRule" id="PRU00284"/>
    </source>
</evidence>
<dbReference type="RefSeq" id="WP_271139781.1">
    <property type="nucleotide sequence ID" value="NZ_JAPYYP010000006.1"/>
</dbReference>
<dbReference type="InterPro" id="IPR003660">
    <property type="entry name" value="HAMP_dom"/>
</dbReference>
<name>A0A9X3Z2Z3_9BACL</name>
<protein>
    <submittedName>
        <fullName evidence="10">Methyl-accepting chemotaxis protein</fullName>
    </submittedName>
</protein>
<dbReference type="Gene3D" id="6.10.340.10">
    <property type="match status" value="1"/>
</dbReference>
<evidence type="ECO:0000256" key="5">
    <source>
        <dbReference type="ARBA" id="ARBA00029447"/>
    </source>
</evidence>
<evidence type="ECO:0000313" key="11">
    <source>
        <dbReference type="Proteomes" id="UP001151071"/>
    </source>
</evidence>
<dbReference type="PANTHER" id="PTHR32089:SF112">
    <property type="entry name" value="LYSOZYME-LIKE PROTEIN-RELATED"/>
    <property type="match status" value="1"/>
</dbReference>
<proteinExistence type="inferred from homology"/>
<dbReference type="InterPro" id="IPR024478">
    <property type="entry name" value="HlyB_4HB_MCP"/>
</dbReference>
<accession>A0A9X3Z2Z3</accession>
<feature type="domain" description="Methyl-accepting transducer" evidence="8">
    <location>
        <begin position="290"/>
        <end position="526"/>
    </location>
</feature>
<feature type="transmembrane region" description="Helical" evidence="7">
    <location>
        <begin position="28"/>
        <end position="48"/>
    </location>
</feature>
<keyword evidence="2" id="KW-1003">Cell membrane</keyword>
<dbReference type="Pfam" id="PF00672">
    <property type="entry name" value="HAMP"/>
    <property type="match status" value="1"/>
</dbReference>
<gene>
    <name evidence="10" type="ORF">O3V59_06970</name>
</gene>
<comment type="subcellular location">
    <subcellularLocation>
        <location evidence="1">Cell membrane</location>
    </subcellularLocation>
</comment>
<dbReference type="GO" id="GO:0007165">
    <property type="term" value="P:signal transduction"/>
    <property type="evidence" value="ECO:0007669"/>
    <property type="project" value="UniProtKB-KW"/>
</dbReference>
<reference evidence="10" key="1">
    <citation type="submission" date="2022-12" db="EMBL/GenBank/DDBJ databases">
        <title>Draft genome sequence of the thermophilic strain Brevibacillus thermoruber HT42, isolated from Los Humeros, Puebla, Mexico, with biotechnological potential.</title>
        <authorList>
            <person name="Lara Sanchez J."/>
            <person name="Solis Palacios R."/>
            <person name="Bustos Baena A.S."/>
            <person name="Ruz Baez A.E."/>
            <person name="Espinosa Luna G."/>
            <person name="Oliart Ros R.M."/>
        </authorList>
    </citation>
    <scope>NUCLEOTIDE SEQUENCE</scope>
    <source>
        <strain evidence="10">HT42</strain>
    </source>
</reference>
<feature type="transmembrane region" description="Helical" evidence="7">
    <location>
        <begin position="189"/>
        <end position="216"/>
    </location>
</feature>
<evidence type="ECO:0000256" key="1">
    <source>
        <dbReference type="ARBA" id="ARBA00004236"/>
    </source>
</evidence>
<keyword evidence="4 6" id="KW-0807">Transducer</keyword>
<dbReference type="Pfam" id="PF12729">
    <property type="entry name" value="4HB_MCP_1"/>
    <property type="match status" value="1"/>
</dbReference>
<dbReference type="GO" id="GO:0005886">
    <property type="term" value="C:plasma membrane"/>
    <property type="evidence" value="ECO:0007669"/>
    <property type="project" value="UniProtKB-SubCell"/>
</dbReference>
<dbReference type="Pfam" id="PF00015">
    <property type="entry name" value="MCPsignal"/>
    <property type="match status" value="1"/>
</dbReference>
<dbReference type="PROSITE" id="PS50111">
    <property type="entry name" value="CHEMOTAXIS_TRANSDUC_2"/>
    <property type="match status" value="1"/>
</dbReference>
<evidence type="ECO:0000259" key="9">
    <source>
        <dbReference type="PROSITE" id="PS50885"/>
    </source>
</evidence>
<dbReference type="AlphaFoldDB" id="A0A9X3Z2Z3"/>
<keyword evidence="7" id="KW-1133">Transmembrane helix</keyword>
<keyword evidence="7" id="KW-0812">Transmembrane</keyword>
<keyword evidence="3 7" id="KW-0472">Membrane</keyword>
<feature type="domain" description="HAMP" evidence="9">
    <location>
        <begin position="218"/>
        <end position="271"/>
    </location>
</feature>
<comment type="caution">
    <text evidence="10">The sequence shown here is derived from an EMBL/GenBank/DDBJ whole genome shotgun (WGS) entry which is preliminary data.</text>
</comment>
<dbReference type="Gene3D" id="1.10.287.950">
    <property type="entry name" value="Methyl-accepting chemotaxis protein"/>
    <property type="match status" value="1"/>
</dbReference>
<sequence>MNEQSETQVPINRRSTDMKWTIGRKVTAGFLSVALLLVMVSGLSFYFLKKVDSSYSDVMNRRAIILLNAKNIQVHATQLNSSLRDYLLTQNAEAMEKVEDASKQLSALVSTSMGLADTQETKVSLSKIEQLNKQFLKSKNLIVSAAKEQALDFATTSLFPISRDIRTIADQISERQQQLMTQATQENAAMVNGVVTTVSMISVMAVILAICIGYVVSRLIARPVVQLASSAEKIASGDLTEDDLHVTNRDEIGELAHSFTVMKNNLRGLIQQVRINAEQVAASAEELTASAEQTSKATEQIAATVQAVASGSEQQASSVGQSAQIVQEMAQGIQQIAANAQKVSASSVQAAQVAEEGNRAIQTASDQMGSIHDKVNDLAAVIKELGERSMEIGHIVQVITDIASQTNLLALNAAIEAARAGEHGRGFAVVADEVRKLAEQSAASANQINDVISMIRGQMEIAVASMDQVKDEVSEGMDVVTQAGTSFAHIQRSVDDVAVQIQEVSASAQQMSASVEEIVQSITLIREVANETAAGTQNVSAAADEQLASMEEISSSALALSQMSEDLQKLISRFRV</sequence>
<organism evidence="10 11">
    <name type="scientific">Brevibacillus thermoruber</name>
    <dbReference type="NCBI Taxonomy" id="33942"/>
    <lineage>
        <taxon>Bacteria</taxon>
        <taxon>Bacillati</taxon>
        <taxon>Bacillota</taxon>
        <taxon>Bacilli</taxon>
        <taxon>Bacillales</taxon>
        <taxon>Paenibacillaceae</taxon>
        <taxon>Brevibacillus</taxon>
    </lineage>
</organism>
<keyword evidence="11" id="KW-1185">Reference proteome</keyword>
<dbReference type="EMBL" id="JAPYYP010000006">
    <property type="protein sequence ID" value="MDA5108095.1"/>
    <property type="molecule type" value="Genomic_DNA"/>
</dbReference>
<dbReference type="InterPro" id="IPR004089">
    <property type="entry name" value="MCPsignal_dom"/>
</dbReference>
<dbReference type="SUPFAM" id="SSF58104">
    <property type="entry name" value="Methyl-accepting chemotaxis protein (MCP) signaling domain"/>
    <property type="match status" value="1"/>
</dbReference>
<dbReference type="PROSITE" id="PS50885">
    <property type="entry name" value="HAMP"/>
    <property type="match status" value="1"/>
</dbReference>
<evidence type="ECO:0000313" key="10">
    <source>
        <dbReference type="EMBL" id="MDA5108095.1"/>
    </source>
</evidence>
<dbReference type="SMART" id="SM00304">
    <property type="entry name" value="HAMP"/>
    <property type="match status" value="2"/>
</dbReference>
<evidence type="ECO:0000256" key="4">
    <source>
        <dbReference type="ARBA" id="ARBA00023224"/>
    </source>
</evidence>
<comment type="similarity">
    <text evidence="5">Belongs to the methyl-accepting chemotaxis (MCP) protein family.</text>
</comment>
<dbReference type="Proteomes" id="UP001151071">
    <property type="component" value="Unassembled WGS sequence"/>
</dbReference>
<dbReference type="SMART" id="SM00283">
    <property type="entry name" value="MA"/>
    <property type="match status" value="1"/>
</dbReference>
<evidence type="ECO:0000256" key="2">
    <source>
        <dbReference type="ARBA" id="ARBA00022475"/>
    </source>
</evidence>
<evidence type="ECO:0000256" key="7">
    <source>
        <dbReference type="SAM" id="Phobius"/>
    </source>
</evidence>
<dbReference type="PANTHER" id="PTHR32089">
    <property type="entry name" value="METHYL-ACCEPTING CHEMOTAXIS PROTEIN MCPB"/>
    <property type="match status" value="1"/>
</dbReference>
<dbReference type="CDD" id="cd11386">
    <property type="entry name" value="MCP_signal"/>
    <property type="match status" value="1"/>
</dbReference>